<dbReference type="InterPro" id="IPR053137">
    <property type="entry name" value="NLR-like"/>
</dbReference>
<reference evidence="1 2" key="1">
    <citation type="submission" date="2020-05" db="EMBL/GenBank/DDBJ databases">
        <title>Identification and distribution of gene clusters putatively required for synthesis of sphingolipid metabolism inhibitors in phylogenetically diverse species of the filamentous fungus Fusarium.</title>
        <authorList>
            <person name="Kim H.-S."/>
            <person name="Busman M."/>
            <person name="Brown D.W."/>
            <person name="Divon H."/>
            <person name="Uhlig S."/>
            <person name="Proctor R.H."/>
        </authorList>
    </citation>
    <scope>NUCLEOTIDE SEQUENCE [LARGE SCALE GENOMIC DNA]</scope>
    <source>
        <strain evidence="1 2">NRRL 25311</strain>
    </source>
</reference>
<accession>A0A8H5WNY7</accession>
<dbReference type="Gene3D" id="3.40.50.300">
    <property type="entry name" value="P-loop containing nucleotide triphosphate hydrolases"/>
    <property type="match status" value="1"/>
</dbReference>
<dbReference type="InterPro" id="IPR027417">
    <property type="entry name" value="P-loop_NTPase"/>
</dbReference>
<dbReference type="AlphaFoldDB" id="A0A8H5WNY7"/>
<dbReference type="Pfam" id="PF13374">
    <property type="entry name" value="TPR_10"/>
    <property type="match status" value="1"/>
</dbReference>
<dbReference type="SUPFAM" id="SSF48452">
    <property type="entry name" value="TPR-like"/>
    <property type="match status" value="1"/>
</dbReference>
<dbReference type="PANTHER" id="PTHR46082">
    <property type="entry name" value="ATP/GTP-BINDING PROTEIN-RELATED"/>
    <property type="match status" value="1"/>
</dbReference>
<dbReference type="PANTHER" id="PTHR46082:SF6">
    <property type="entry name" value="AAA+ ATPASE DOMAIN-CONTAINING PROTEIN-RELATED"/>
    <property type="match status" value="1"/>
</dbReference>
<dbReference type="EMBL" id="JAAOAK010000454">
    <property type="protein sequence ID" value="KAF5665043.1"/>
    <property type="molecule type" value="Genomic_DNA"/>
</dbReference>
<evidence type="ECO:0000313" key="1">
    <source>
        <dbReference type="EMBL" id="KAF5665043.1"/>
    </source>
</evidence>
<name>A0A8H5WNY7_9HYPO</name>
<dbReference type="Proteomes" id="UP000562682">
    <property type="component" value="Unassembled WGS sequence"/>
</dbReference>
<dbReference type="PRINTS" id="PR00364">
    <property type="entry name" value="DISEASERSIST"/>
</dbReference>
<dbReference type="Gene3D" id="1.25.40.10">
    <property type="entry name" value="Tetratricopeptide repeat domain"/>
    <property type="match status" value="1"/>
</dbReference>
<dbReference type="SUPFAM" id="SSF52540">
    <property type="entry name" value="P-loop containing nucleoside triphosphate hydrolases"/>
    <property type="match status" value="1"/>
</dbReference>
<dbReference type="InterPro" id="IPR011990">
    <property type="entry name" value="TPR-like_helical_dom_sf"/>
</dbReference>
<keyword evidence="2" id="KW-1185">Reference proteome</keyword>
<protein>
    <submittedName>
        <fullName evidence="1">Tetratricopeptide repeat domain-containing protein</fullName>
    </submittedName>
</protein>
<gene>
    <name evidence="1" type="ORF">FDENT_12693</name>
</gene>
<sequence>MAALTRLATETEKTAEQFRRDKSDLDGKGRYYRFNVSHGLENVGLAESKRQREIAAATGRYVALQDVYRQLKACANGLARKQYFGPFKTPFSLDGVPASDNYVARPHDTAELEKYLLPTRSYAQQTRRKVFVLSGLGGIGKTQLAIDFARRCQAMFSSVFWFDGRSEDQLKRSIAGCIAKIPKGQIPEASRHWTNSHTQSQDELDDAVAAVVKWLGQPDNTDWLLIFDNIDKDWIDQEPGTGAYDPRRYLPGDHGSVLITTRLSRLAQLGESRKLGQVSMALGKAILERWFGGELSSDCENLLKLLHGLPLALAQAGSYLREKSVDVTTYVRIYNKQWDELMGSRDVSDRPLLDYNQGSVRTTWTVSFREIQNRSPDAAKLLRLWAFLDNKQLWHGLLIVTSNRAKPQYSWPQWLSEIGCNELRFLDAIGLLLRYSMIETEQGSKDSYSVHPVVHQWALYLDEEWHKDEWVMVALAVVGQSVSMEGTKECWALHRKLIPHAEATRIWIQSIAERCWCIGDELVLDSLHMLGHLYANQEKFAEAEAMYKRALEGFEKVLGRDHPKVYSVRGNLRLLQSSGGTKLTNSGFVQGRSTPSMDTPERLGENVIAKRIGPLGNLSAKLRNIIPFHKRARE</sequence>
<evidence type="ECO:0000313" key="2">
    <source>
        <dbReference type="Proteomes" id="UP000562682"/>
    </source>
</evidence>
<comment type="caution">
    <text evidence="1">The sequence shown here is derived from an EMBL/GenBank/DDBJ whole genome shotgun (WGS) entry which is preliminary data.</text>
</comment>
<organism evidence="1 2">
    <name type="scientific">Fusarium denticulatum</name>
    <dbReference type="NCBI Taxonomy" id="48507"/>
    <lineage>
        <taxon>Eukaryota</taxon>
        <taxon>Fungi</taxon>
        <taxon>Dikarya</taxon>
        <taxon>Ascomycota</taxon>
        <taxon>Pezizomycotina</taxon>
        <taxon>Sordariomycetes</taxon>
        <taxon>Hypocreomycetidae</taxon>
        <taxon>Hypocreales</taxon>
        <taxon>Nectriaceae</taxon>
        <taxon>Fusarium</taxon>
        <taxon>Fusarium fujikuroi species complex</taxon>
    </lineage>
</organism>
<proteinExistence type="predicted"/>